<sequence length="153" mass="17441">MVWLPEEWRHWRGSAQAAVLTESCLPAWASEDSKFAAEKWRRKGAQAHFARYLARCQSLENLNTCFDLLCFEMRRLLAFCFSEGCAVAHQMFFSPESGPNLSFIGPEWESVPDKNNLSPSQLKSLDLWPRLTYQCGTQARGFSSQNGVRNEGD</sequence>
<reference evidence="2" key="1">
    <citation type="journal article" date="2017" name="Cell">
        <title>Insights into land plant evolution garnered from the Marchantia polymorpha genome.</title>
        <authorList>
            <person name="Bowman J.L."/>
            <person name="Kohchi T."/>
            <person name="Yamato K.T."/>
            <person name="Jenkins J."/>
            <person name="Shu S."/>
            <person name="Ishizaki K."/>
            <person name="Yamaoka S."/>
            <person name="Nishihama R."/>
            <person name="Nakamura Y."/>
            <person name="Berger F."/>
            <person name="Adam C."/>
            <person name="Aki S.S."/>
            <person name="Althoff F."/>
            <person name="Araki T."/>
            <person name="Arteaga-Vazquez M.A."/>
            <person name="Balasubrmanian S."/>
            <person name="Barry K."/>
            <person name="Bauer D."/>
            <person name="Boehm C.R."/>
            <person name="Briginshaw L."/>
            <person name="Caballero-Perez J."/>
            <person name="Catarino B."/>
            <person name="Chen F."/>
            <person name="Chiyoda S."/>
            <person name="Chovatia M."/>
            <person name="Davies K.M."/>
            <person name="Delmans M."/>
            <person name="Demura T."/>
            <person name="Dierschke T."/>
            <person name="Dolan L."/>
            <person name="Dorantes-Acosta A.E."/>
            <person name="Eklund D.M."/>
            <person name="Florent S.N."/>
            <person name="Flores-Sandoval E."/>
            <person name="Fujiyama A."/>
            <person name="Fukuzawa H."/>
            <person name="Galik B."/>
            <person name="Grimanelli D."/>
            <person name="Grimwood J."/>
            <person name="Grossniklaus U."/>
            <person name="Hamada T."/>
            <person name="Haseloff J."/>
            <person name="Hetherington A.J."/>
            <person name="Higo A."/>
            <person name="Hirakawa Y."/>
            <person name="Hundley H.N."/>
            <person name="Ikeda Y."/>
            <person name="Inoue K."/>
            <person name="Inoue S.I."/>
            <person name="Ishida S."/>
            <person name="Jia Q."/>
            <person name="Kakita M."/>
            <person name="Kanazawa T."/>
            <person name="Kawai Y."/>
            <person name="Kawashima T."/>
            <person name="Kennedy M."/>
            <person name="Kinose K."/>
            <person name="Kinoshita T."/>
            <person name="Kohara Y."/>
            <person name="Koide E."/>
            <person name="Komatsu K."/>
            <person name="Kopischke S."/>
            <person name="Kubo M."/>
            <person name="Kyozuka J."/>
            <person name="Lagercrantz U."/>
            <person name="Lin S.S."/>
            <person name="Lindquist E."/>
            <person name="Lipzen A.M."/>
            <person name="Lu C.W."/>
            <person name="De Luna E."/>
            <person name="Martienssen R.A."/>
            <person name="Minamino N."/>
            <person name="Mizutani M."/>
            <person name="Mizutani M."/>
            <person name="Mochizuki N."/>
            <person name="Monte I."/>
            <person name="Mosher R."/>
            <person name="Nagasaki H."/>
            <person name="Nakagami H."/>
            <person name="Naramoto S."/>
            <person name="Nishitani K."/>
            <person name="Ohtani M."/>
            <person name="Okamoto T."/>
            <person name="Okumura M."/>
            <person name="Phillips J."/>
            <person name="Pollak B."/>
            <person name="Reinders A."/>
            <person name="Rovekamp M."/>
            <person name="Sano R."/>
            <person name="Sawa S."/>
            <person name="Schmid M.W."/>
            <person name="Shirakawa M."/>
            <person name="Solano R."/>
            <person name="Spunde A."/>
            <person name="Suetsugu N."/>
            <person name="Sugano S."/>
            <person name="Sugiyama A."/>
            <person name="Sun R."/>
            <person name="Suzuki Y."/>
            <person name="Takenaka M."/>
            <person name="Takezawa D."/>
            <person name="Tomogane H."/>
            <person name="Tsuzuki M."/>
            <person name="Ueda T."/>
            <person name="Umeda M."/>
            <person name="Ward J.M."/>
            <person name="Watanabe Y."/>
            <person name="Yazaki K."/>
            <person name="Yokoyama R."/>
            <person name="Yoshitake Y."/>
            <person name="Yotsui I."/>
            <person name="Zachgo S."/>
            <person name="Schmutz J."/>
        </authorList>
    </citation>
    <scope>NUCLEOTIDE SEQUENCE [LARGE SCALE GENOMIC DNA]</scope>
    <source>
        <strain evidence="2">Tak-1</strain>
    </source>
</reference>
<dbReference type="EMBL" id="KZ772676">
    <property type="protein sequence ID" value="PTQ48942.1"/>
    <property type="molecule type" value="Genomic_DNA"/>
</dbReference>
<organism evidence="1 2">
    <name type="scientific">Marchantia polymorpha</name>
    <name type="common">Common liverwort</name>
    <name type="synonym">Marchantia aquatica</name>
    <dbReference type="NCBI Taxonomy" id="3197"/>
    <lineage>
        <taxon>Eukaryota</taxon>
        <taxon>Viridiplantae</taxon>
        <taxon>Streptophyta</taxon>
        <taxon>Embryophyta</taxon>
        <taxon>Marchantiophyta</taxon>
        <taxon>Marchantiopsida</taxon>
        <taxon>Marchantiidae</taxon>
        <taxon>Marchantiales</taxon>
        <taxon>Marchantiaceae</taxon>
        <taxon>Marchantia</taxon>
    </lineage>
</organism>
<evidence type="ECO:0000313" key="2">
    <source>
        <dbReference type="Proteomes" id="UP000244005"/>
    </source>
</evidence>
<dbReference type="AlphaFoldDB" id="A0A2R6XS73"/>
<name>A0A2R6XS73_MARPO</name>
<protein>
    <submittedName>
        <fullName evidence="1">Uncharacterized protein</fullName>
    </submittedName>
</protein>
<gene>
    <name evidence="1" type="ORF">MARPO_0004s0197</name>
</gene>
<keyword evidence="2" id="KW-1185">Reference proteome</keyword>
<proteinExistence type="predicted"/>
<dbReference type="Proteomes" id="UP000244005">
    <property type="component" value="Unassembled WGS sequence"/>
</dbReference>
<evidence type="ECO:0000313" key="1">
    <source>
        <dbReference type="EMBL" id="PTQ48942.1"/>
    </source>
</evidence>
<dbReference type="Gramene" id="Mp3g14740.1">
    <property type="protein sequence ID" value="Mp3g14740.1.cds1"/>
    <property type="gene ID" value="Mp3g14740"/>
</dbReference>
<accession>A0A2R6XS73</accession>